<dbReference type="EMBL" id="JAFIMR010000016">
    <property type="protein sequence ID" value="KAI1868800.1"/>
    <property type="molecule type" value="Genomic_DNA"/>
</dbReference>
<evidence type="ECO:0000256" key="1">
    <source>
        <dbReference type="SAM" id="SignalP"/>
    </source>
</evidence>
<evidence type="ECO:0000313" key="3">
    <source>
        <dbReference type="Proteomes" id="UP000829685"/>
    </source>
</evidence>
<protein>
    <submittedName>
        <fullName evidence="2">Uncharacterized protein</fullName>
    </submittedName>
</protein>
<keyword evidence="3" id="KW-1185">Reference proteome</keyword>
<keyword evidence="1" id="KW-0732">Signal</keyword>
<feature type="chain" id="PRO_5040295760" evidence="1">
    <location>
        <begin position="20"/>
        <end position="89"/>
    </location>
</feature>
<name>A0A9P9WKV6_9PEZI</name>
<comment type="caution">
    <text evidence="2">The sequence shown here is derived from an EMBL/GenBank/DDBJ whole genome shotgun (WGS) entry which is preliminary data.</text>
</comment>
<dbReference type="OrthoDB" id="5238343at2759"/>
<feature type="signal peptide" evidence="1">
    <location>
        <begin position="1"/>
        <end position="19"/>
    </location>
</feature>
<reference evidence="2" key="1">
    <citation type="submission" date="2021-03" db="EMBL/GenBank/DDBJ databases">
        <title>Revisited historic fungal species revealed as producer of novel bioactive compounds through whole genome sequencing and comparative genomics.</title>
        <authorList>
            <person name="Vignolle G.A."/>
            <person name="Hochenegger N."/>
            <person name="Mach R.L."/>
            <person name="Mach-Aigner A.R."/>
            <person name="Javad Rahimi M."/>
            <person name="Salim K.A."/>
            <person name="Chan C.M."/>
            <person name="Lim L.B.L."/>
            <person name="Cai F."/>
            <person name="Druzhinina I.S."/>
            <person name="U'Ren J.M."/>
            <person name="Derntl C."/>
        </authorList>
    </citation>
    <scope>NUCLEOTIDE SEQUENCE</scope>
    <source>
        <strain evidence="2">TUCIM 5799</strain>
    </source>
</reference>
<dbReference type="AlphaFoldDB" id="A0A9P9WKV6"/>
<organism evidence="2 3">
    <name type="scientific">Neoarthrinium moseri</name>
    <dbReference type="NCBI Taxonomy" id="1658444"/>
    <lineage>
        <taxon>Eukaryota</taxon>
        <taxon>Fungi</taxon>
        <taxon>Dikarya</taxon>
        <taxon>Ascomycota</taxon>
        <taxon>Pezizomycotina</taxon>
        <taxon>Sordariomycetes</taxon>
        <taxon>Xylariomycetidae</taxon>
        <taxon>Amphisphaeriales</taxon>
        <taxon>Apiosporaceae</taxon>
        <taxon>Neoarthrinium</taxon>
    </lineage>
</organism>
<evidence type="ECO:0000313" key="2">
    <source>
        <dbReference type="EMBL" id="KAI1868800.1"/>
    </source>
</evidence>
<dbReference type="Proteomes" id="UP000829685">
    <property type="component" value="Unassembled WGS sequence"/>
</dbReference>
<gene>
    <name evidence="2" type="ORF">JX265_006779</name>
</gene>
<proteinExistence type="predicted"/>
<accession>A0A9P9WKV6</accession>
<sequence>MQLFVSTIALALLGRFASAAAVAPVEEIVKKGDSGCYIYEDPDCCINYGVCECQDGHFYQVNQANGGYNCQPPWGYLASSVSGLPGACC</sequence>